<dbReference type="AlphaFoldDB" id="A0A6A2WN61"/>
<keyword evidence="3" id="KW-1185">Reference proteome</keyword>
<proteinExistence type="predicted"/>
<evidence type="ECO:0000313" key="2">
    <source>
        <dbReference type="EMBL" id="KAE8657225.1"/>
    </source>
</evidence>
<evidence type="ECO:0000313" key="3">
    <source>
        <dbReference type="Proteomes" id="UP000436088"/>
    </source>
</evidence>
<protein>
    <submittedName>
        <fullName evidence="2">Uncharacterized protein</fullName>
    </submittedName>
</protein>
<dbReference type="EMBL" id="VEPZ02001761">
    <property type="protein sequence ID" value="KAE8657225.1"/>
    <property type="molecule type" value="Genomic_DNA"/>
</dbReference>
<gene>
    <name evidence="2" type="ORF">F3Y22_tig00116996pilonHSYRG00220</name>
</gene>
<reference evidence="2" key="1">
    <citation type="submission" date="2019-09" db="EMBL/GenBank/DDBJ databases">
        <title>Draft genome information of white flower Hibiscus syriacus.</title>
        <authorList>
            <person name="Kim Y.-M."/>
        </authorList>
    </citation>
    <scope>NUCLEOTIDE SEQUENCE [LARGE SCALE GENOMIC DNA]</scope>
    <source>
        <strain evidence="2">YM2019G1</strain>
    </source>
</reference>
<sequence>MMQSTMTLDVQGKNFDHTMKLALKIHTEVLNVSETVCTCFLWKAEEIVGGEVGGEEGEVRGEEEERRSEEELGREERGLGIMESELGIERKEGIERIEAGIEERGLPDELKSATAIQSKKEWPNQDGPGPVIAKA</sequence>
<feature type="region of interest" description="Disordered" evidence="1">
    <location>
        <begin position="104"/>
        <end position="135"/>
    </location>
</feature>
<accession>A0A6A2WN61</accession>
<dbReference type="Proteomes" id="UP000436088">
    <property type="component" value="Unassembled WGS sequence"/>
</dbReference>
<feature type="compositionally biased region" description="Basic and acidic residues" evidence="1">
    <location>
        <begin position="57"/>
        <end position="77"/>
    </location>
</feature>
<name>A0A6A2WN61_HIBSY</name>
<feature type="region of interest" description="Disordered" evidence="1">
    <location>
        <begin position="52"/>
        <end position="77"/>
    </location>
</feature>
<comment type="caution">
    <text evidence="2">The sequence shown here is derived from an EMBL/GenBank/DDBJ whole genome shotgun (WGS) entry which is preliminary data.</text>
</comment>
<organism evidence="2 3">
    <name type="scientific">Hibiscus syriacus</name>
    <name type="common">Rose of Sharon</name>
    <dbReference type="NCBI Taxonomy" id="106335"/>
    <lineage>
        <taxon>Eukaryota</taxon>
        <taxon>Viridiplantae</taxon>
        <taxon>Streptophyta</taxon>
        <taxon>Embryophyta</taxon>
        <taxon>Tracheophyta</taxon>
        <taxon>Spermatophyta</taxon>
        <taxon>Magnoliopsida</taxon>
        <taxon>eudicotyledons</taxon>
        <taxon>Gunneridae</taxon>
        <taxon>Pentapetalae</taxon>
        <taxon>rosids</taxon>
        <taxon>malvids</taxon>
        <taxon>Malvales</taxon>
        <taxon>Malvaceae</taxon>
        <taxon>Malvoideae</taxon>
        <taxon>Hibiscus</taxon>
    </lineage>
</organism>
<evidence type="ECO:0000256" key="1">
    <source>
        <dbReference type="SAM" id="MobiDB-lite"/>
    </source>
</evidence>